<gene>
    <name evidence="2" type="ORF">ON006_29710</name>
</gene>
<keyword evidence="1" id="KW-0472">Membrane</keyword>
<protein>
    <submittedName>
        <fullName evidence="2">Uncharacterized protein</fullName>
    </submittedName>
</protein>
<dbReference type="AlphaFoldDB" id="A0A9E8SJZ3"/>
<dbReference type="Proteomes" id="UP001164653">
    <property type="component" value="Chromosome"/>
</dbReference>
<dbReference type="EMBL" id="CP112998">
    <property type="protein sequence ID" value="WAC11895.1"/>
    <property type="molecule type" value="Genomic_DNA"/>
</dbReference>
<keyword evidence="1" id="KW-0812">Transmembrane</keyword>
<proteinExistence type="predicted"/>
<dbReference type="KEGG" id="dpf:ON006_29710"/>
<evidence type="ECO:0000256" key="1">
    <source>
        <dbReference type="SAM" id="Phobius"/>
    </source>
</evidence>
<evidence type="ECO:0000313" key="3">
    <source>
        <dbReference type="Proteomes" id="UP001164653"/>
    </source>
</evidence>
<feature type="transmembrane region" description="Helical" evidence="1">
    <location>
        <begin position="85"/>
        <end position="104"/>
    </location>
</feature>
<evidence type="ECO:0000313" key="2">
    <source>
        <dbReference type="EMBL" id="WAC11895.1"/>
    </source>
</evidence>
<feature type="transmembrane region" description="Helical" evidence="1">
    <location>
        <begin position="155"/>
        <end position="182"/>
    </location>
</feature>
<keyword evidence="3" id="KW-1185">Reference proteome</keyword>
<reference evidence="2" key="1">
    <citation type="submission" date="2022-11" db="EMBL/GenBank/DDBJ databases">
        <title>Dyadobacter pollutisoli sp. nov., isolated from plastic dumped soil.</title>
        <authorList>
            <person name="Kim J.M."/>
            <person name="Kim K.R."/>
            <person name="Lee J.K."/>
            <person name="Hao L."/>
            <person name="Jeon C.O."/>
        </authorList>
    </citation>
    <scope>NUCLEOTIDE SEQUENCE</scope>
    <source>
        <strain evidence="2">U1</strain>
    </source>
</reference>
<sequence>MKKNLYYRTVLHRSNPVKNFFFDLFTAIASWPRLLLEVFIRTNFGERYFSFSSSIIMFVLLAVTPLLISALGSSSYYGGFDPKEFLMGNITWYLFLAGFLYCAFRRRQEVKRLPSVFDFARFSLSSGRIHPLFYTIVINGKRVDSRMIETLFEPLFFFIIGFFFMLFGQIVGILIVVCSIVYSFSYMAAYSVGDNFVMDKIDELICNQELYNAFVDGVDPNNTRGVNYYGRRPADPEARRKVADTFMEEEETVDAM</sequence>
<organism evidence="2 3">
    <name type="scientific">Dyadobacter pollutisoli</name>
    <dbReference type="NCBI Taxonomy" id="2910158"/>
    <lineage>
        <taxon>Bacteria</taxon>
        <taxon>Pseudomonadati</taxon>
        <taxon>Bacteroidota</taxon>
        <taxon>Cytophagia</taxon>
        <taxon>Cytophagales</taxon>
        <taxon>Spirosomataceae</taxon>
        <taxon>Dyadobacter</taxon>
    </lineage>
</organism>
<feature type="transmembrane region" description="Helical" evidence="1">
    <location>
        <begin position="48"/>
        <end position="73"/>
    </location>
</feature>
<name>A0A9E8SJZ3_9BACT</name>
<keyword evidence="1" id="KW-1133">Transmembrane helix</keyword>
<accession>A0A9E8SJZ3</accession>
<dbReference type="RefSeq" id="WP_244822237.1">
    <property type="nucleotide sequence ID" value="NZ_CP112998.1"/>
</dbReference>